<dbReference type="PANTHER" id="PTHR43462:SF1">
    <property type="entry name" value="ALANYL-TRNA EDITING PROTEIN AARSD1"/>
    <property type="match status" value="1"/>
</dbReference>
<dbReference type="Gene3D" id="2.40.30.130">
    <property type="match status" value="1"/>
</dbReference>
<dbReference type="Proteomes" id="UP000664218">
    <property type="component" value="Unassembled WGS sequence"/>
</dbReference>
<evidence type="ECO:0000313" key="6">
    <source>
        <dbReference type="EMBL" id="MBO1264237.1"/>
    </source>
</evidence>
<comment type="subcellular location">
    <subcellularLocation>
        <location evidence="2">Cytoplasm</location>
    </subcellularLocation>
</comment>
<keyword evidence="7" id="KW-1185">Reference proteome</keyword>
<organism evidence="6 7">
    <name type="scientific">Proteiniclasticum aestuarii</name>
    <dbReference type="NCBI Taxonomy" id="2817862"/>
    <lineage>
        <taxon>Bacteria</taxon>
        <taxon>Bacillati</taxon>
        <taxon>Bacillota</taxon>
        <taxon>Clostridia</taxon>
        <taxon>Eubacteriales</taxon>
        <taxon>Clostridiaceae</taxon>
        <taxon>Proteiniclasticum</taxon>
    </lineage>
</organism>
<dbReference type="Gene3D" id="3.30.980.10">
    <property type="entry name" value="Threonyl-trna Synthetase, Chain A, domain 2"/>
    <property type="match status" value="1"/>
</dbReference>
<dbReference type="SUPFAM" id="SSF50447">
    <property type="entry name" value="Translation proteins"/>
    <property type="match status" value="1"/>
</dbReference>
<evidence type="ECO:0000313" key="7">
    <source>
        <dbReference type="Proteomes" id="UP000664218"/>
    </source>
</evidence>
<dbReference type="InterPro" id="IPR012947">
    <property type="entry name" value="tRNA_SAD"/>
</dbReference>
<dbReference type="GO" id="GO:0006419">
    <property type="term" value="P:alanyl-tRNA aminoacylation"/>
    <property type="evidence" value="ECO:0007669"/>
    <property type="project" value="InterPro"/>
</dbReference>
<dbReference type="AlphaFoldDB" id="A0A939KF99"/>
<evidence type="ECO:0000256" key="4">
    <source>
        <dbReference type="ARBA" id="ARBA00022833"/>
    </source>
</evidence>
<sequence>MKLYQVDQDVLRFTSRVRSVKEKEDGVYITLESTYFYPEGGGQPSDMGTINGKEVLDVFTEGEEIWHRLASFSGLTLHMPVECIIDQKVREDHSIQHTAQHVLTAVLKDQLGVETVSFHMGKAYATIDTDLEIDEEMRLQAENEVNGLIGKNLPVSTYYRDKYNLGDIPLRKAVQVDSNIRIVQIGDIDWCGCGGTHVKSLKDLRLFKITAVEKYKGGSRIYYVAGERAFRYLYEMEDAIMKLKAELGVNLDELPFRVRQIREERDEYRKAQGALILELAEALAENFEEDTVVIEVEYEDELMKALGNQMMKKGKIAVFYRGDGRIFVFTGERADARELVKPAREAFRFRGGGGKTLQQGFIEVSSEIGPFISSIYEGLLKLEL</sequence>
<evidence type="ECO:0000256" key="2">
    <source>
        <dbReference type="ARBA" id="ARBA00004496"/>
    </source>
</evidence>
<evidence type="ECO:0000256" key="3">
    <source>
        <dbReference type="ARBA" id="ARBA00022723"/>
    </source>
</evidence>
<protein>
    <recommendedName>
        <fullName evidence="5">Alanyl-transfer RNA synthetases family profile domain-containing protein</fullName>
    </recommendedName>
</protein>
<dbReference type="GO" id="GO:0005524">
    <property type="term" value="F:ATP binding"/>
    <property type="evidence" value="ECO:0007669"/>
    <property type="project" value="InterPro"/>
</dbReference>
<dbReference type="SMART" id="SM00863">
    <property type="entry name" value="tRNA_SAD"/>
    <property type="match status" value="1"/>
</dbReference>
<dbReference type="GO" id="GO:0004813">
    <property type="term" value="F:alanine-tRNA ligase activity"/>
    <property type="evidence" value="ECO:0007669"/>
    <property type="project" value="InterPro"/>
</dbReference>
<reference evidence="6" key="1">
    <citation type="submission" date="2021-03" db="EMBL/GenBank/DDBJ databases">
        <title>Proteiniclasticum marinus sp. nov., isolated from tidal flat sediment.</title>
        <authorList>
            <person name="Namirimu T."/>
            <person name="Yang J.-A."/>
            <person name="Yang S.-H."/>
            <person name="Kim Y.-J."/>
            <person name="Kwon K.K."/>
        </authorList>
    </citation>
    <scope>NUCLEOTIDE SEQUENCE</scope>
    <source>
        <strain evidence="6">SCR006</strain>
    </source>
</reference>
<accession>A0A939KF99</accession>
<comment type="cofactor">
    <cofactor evidence="1">
        <name>Zn(2+)</name>
        <dbReference type="ChEBI" id="CHEBI:29105"/>
    </cofactor>
</comment>
<dbReference type="SUPFAM" id="SSF55186">
    <property type="entry name" value="ThrRS/AlaRS common domain"/>
    <property type="match status" value="1"/>
</dbReference>
<dbReference type="RefSeq" id="WP_207598751.1">
    <property type="nucleotide sequence ID" value="NZ_JAFNJU010000002.1"/>
</dbReference>
<dbReference type="InterPro" id="IPR009000">
    <property type="entry name" value="Transl_B-barrel_sf"/>
</dbReference>
<dbReference type="InterPro" id="IPR018163">
    <property type="entry name" value="Thr/Ala-tRNA-synth_IIc_edit"/>
</dbReference>
<name>A0A939KF99_9CLOT</name>
<dbReference type="PANTHER" id="PTHR43462">
    <property type="entry name" value="ALANYL-TRNA EDITING PROTEIN"/>
    <property type="match status" value="1"/>
</dbReference>
<evidence type="ECO:0000256" key="1">
    <source>
        <dbReference type="ARBA" id="ARBA00001947"/>
    </source>
</evidence>
<comment type="caution">
    <text evidence="6">The sequence shown here is derived from an EMBL/GenBank/DDBJ whole genome shotgun (WGS) entry which is preliminary data.</text>
</comment>
<dbReference type="InterPro" id="IPR018165">
    <property type="entry name" value="Ala-tRNA-synth_IIc_core"/>
</dbReference>
<dbReference type="GO" id="GO:0005737">
    <property type="term" value="C:cytoplasm"/>
    <property type="evidence" value="ECO:0007669"/>
    <property type="project" value="UniProtKB-SubCell"/>
</dbReference>
<feature type="domain" description="Alanyl-transfer RNA synthetases family profile" evidence="5">
    <location>
        <begin position="1"/>
        <end position="235"/>
    </location>
</feature>
<dbReference type="GO" id="GO:0003676">
    <property type="term" value="F:nucleic acid binding"/>
    <property type="evidence" value="ECO:0007669"/>
    <property type="project" value="InterPro"/>
</dbReference>
<dbReference type="PROSITE" id="PS50860">
    <property type="entry name" value="AA_TRNA_LIGASE_II_ALA"/>
    <property type="match status" value="1"/>
</dbReference>
<dbReference type="InterPro" id="IPR051335">
    <property type="entry name" value="Alanyl-tRNA_Editing_Enzymes"/>
</dbReference>
<keyword evidence="4" id="KW-0862">Zinc</keyword>
<dbReference type="GO" id="GO:0046872">
    <property type="term" value="F:metal ion binding"/>
    <property type="evidence" value="ECO:0007669"/>
    <property type="project" value="UniProtKB-KW"/>
</dbReference>
<gene>
    <name evidence="6" type="ORF">J3A84_04155</name>
</gene>
<dbReference type="Pfam" id="PF07973">
    <property type="entry name" value="tRNA_SAD"/>
    <property type="match status" value="1"/>
</dbReference>
<dbReference type="EMBL" id="JAFNJU010000002">
    <property type="protein sequence ID" value="MBO1264237.1"/>
    <property type="molecule type" value="Genomic_DNA"/>
</dbReference>
<proteinExistence type="predicted"/>
<evidence type="ECO:0000259" key="5">
    <source>
        <dbReference type="PROSITE" id="PS50860"/>
    </source>
</evidence>
<dbReference type="GO" id="GO:0002161">
    <property type="term" value="F:aminoacyl-tRNA deacylase activity"/>
    <property type="evidence" value="ECO:0007669"/>
    <property type="project" value="UniProtKB-ARBA"/>
</dbReference>
<keyword evidence="3" id="KW-0479">Metal-binding</keyword>